<evidence type="ECO:0000313" key="14">
    <source>
        <dbReference type="Proteomes" id="UP000182977"/>
    </source>
</evidence>
<organism evidence="13 14">
    <name type="scientific">Jiangella alkaliphila</name>
    <dbReference type="NCBI Taxonomy" id="419479"/>
    <lineage>
        <taxon>Bacteria</taxon>
        <taxon>Bacillati</taxon>
        <taxon>Actinomycetota</taxon>
        <taxon>Actinomycetes</taxon>
        <taxon>Jiangellales</taxon>
        <taxon>Jiangellaceae</taxon>
        <taxon>Jiangella</taxon>
    </lineage>
</organism>
<evidence type="ECO:0000256" key="2">
    <source>
        <dbReference type="ARBA" id="ARBA00004236"/>
    </source>
</evidence>
<dbReference type="InterPro" id="IPR051474">
    <property type="entry name" value="Anti-sigma-K/W_factor"/>
</dbReference>
<gene>
    <name evidence="13" type="ORF">SAMN04488563_5363</name>
</gene>
<evidence type="ECO:0000256" key="9">
    <source>
        <dbReference type="ARBA" id="ARBA00029829"/>
    </source>
</evidence>
<sequence length="251" mass="26295">MTESADAGLHTLAAPYALHALPDDEARAFETHLGACAVCRAEVDELRETAARLGAVTAVTPPAWMKDQLMSRVQEVQPLPPQVAGVEGVGSATVRAARRWWPRVATGLVAALAAGVVVLGVRLGDVQSDLERAERADTQLREIIEAPDVELVRAESGGSHGTALVARSRDIAVLIVTGMEPAPPDETYQLWLIGDTGIRSAGVLDDPDGGRIGPLTAHGLGEAEQMGVTVEPDGGSEQPTTEPVMVIELPA</sequence>
<keyword evidence="3" id="KW-1003">Cell membrane</keyword>
<reference evidence="14" key="1">
    <citation type="submission" date="2016-10" db="EMBL/GenBank/DDBJ databases">
        <authorList>
            <person name="Varghese N."/>
            <person name="Submissions S."/>
        </authorList>
    </citation>
    <scope>NUCLEOTIDE SEQUENCE [LARGE SCALE GENOMIC DNA]</scope>
    <source>
        <strain evidence="14">DSM 45079</strain>
    </source>
</reference>
<dbReference type="InterPro" id="IPR053877">
    <property type="entry name" value="RskA_N"/>
</dbReference>
<dbReference type="OrthoDB" id="153510at2"/>
<dbReference type="GO" id="GO:0006417">
    <property type="term" value="P:regulation of translation"/>
    <property type="evidence" value="ECO:0007669"/>
    <property type="project" value="TreeGrafter"/>
</dbReference>
<dbReference type="RefSeq" id="WP_046771903.1">
    <property type="nucleotide sequence ID" value="NZ_LBMC01000052.1"/>
</dbReference>
<dbReference type="GO" id="GO:0016989">
    <property type="term" value="F:sigma factor antagonist activity"/>
    <property type="evidence" value="ECO:0007669"/>
    <property type="project" value="TreeGrafter"/>
</dbReference>
<evidence type="ECO:0000256" key="4">
    <source>
        <dbReference type="ARBA" id="ARBA00022692"/>
    </source>
</evidence>
<evidence type="ECO:0000256" key="8">
    <source>
        <dbReference type="ARBA" id="ARBA00023163"/>
    </source>
</evidence>
<evidence type="ECO:0000256" key="1">
    <source>
        <dbReference type="ARBA" id="ARBA00004167"/>
    </source>
</evidence>
<protein>
    <recommendedName>
        <fullName evidence="10">Regulator of SigK</fullName>
    </recommendedName>
    <alternativeName>
        <fullName evidence="9">Sigma-K anti-sigma factor RskA</fullName>
    </alternativeName>
</protein>
<evidence type="ECO:0000259" key="11">
    <source>
        <dbReference type="Pfam" id="PF10099"/>
    </source>
</evidence>
<keyword evidence="4" id="KW-0812">Transmembrane</keyword>
<dbReference type="InterPro" id="IPR018764">
    <property type="entry name" value="RskA_C"/>
</dbReference>
<evidence type="ECO:0000256" key="3">
    <source>
        <dbReference type="ARBA" id="ARBA00022475"/>
    </source>
</evidence>
<evidence type="ECO:0000256" key="6">
    <source>
        <dbReference type="ARBA" id="ARBA00023015"/>
    </source>
</evidence>
<dbReference type="PANTHER" id="PTHR37461:SF1">
    <property type="entry name" value="ANTI-SIGMA-K FACTOR RSKA"/>
    <property type="match status" value="1"/>
</dbReference>
<evidence type="ECO:0000259" key="12">
    <source>
        <dbReference type="Pfam" id="PF22618"/>
    </source>
</evidence>
<evidence type="ECO:0000256" key="5">
    <source>
        <dbReference type="ARBA" id="ARBA00022989"/>
    </source>
</evidence>
<dbReference type="InterPro" id="IPR041916">
    <property type="entry name" value="Anti_sigma_zinc_sf"/>
</dbReference>
<keyword evidence="14" id="KW-1185">Reference proteome</keyword>
<evidence type="ECO:0000313" key="13">
    <source>
        <dbReference type="EMBL" id="SDU76935.1"/>
    </source>
</evidence>
<accession>A0A1H2L888</accession>
<comment type="subcellular location">
    <subcellularLocation>
        <location evidence="2">Cell membrane</location>
    </subcellularLocation>
    <subcellularLocation>
        <location evidence="1">Membrane</location>
        <topology evidence="1">Single-pass membrane protein</topology>
    </subcellularLocation>
</comment>
<dbReference type="Pfam" id="PF22618">
    <property type="entry name" value="RskA_N"/>
    <property type="match status" value="1"/>
</dbReference>
<dbReference type="STRING" id="419479.SAMN04488563_5363"/>
<keyword evidence="6" id="KW-0805">Transcription regulation</keyword>
<name>A0A1H2L888_9ACTN</name>
<keyword evidence="8" id="KW-0804">Transcription</keyword>
<proteinExistence type="predicted"/>
<dbReference type="Pfam" id="PF10099">
    <property type="entry name" value="RskA_C"/>
    <property type="match status" value="1"/>
</dbReference>
<dbReference type="EMBL" id="LT629791">
    <property type="protein sequence ID" value="SDU76935.1"/>
    <property type="molecule type" value="Genomic_DNA"/>
</dbReference>
<dbReference type="GO" id="GO:0005886">
    <property type="term" value="C:plasma membrane"/>
    <property type="evidence" value="ECO:0007669"/>
    <property type="project" value="UniProtKB-SubCell"/>
</dbReference>
<keyword evidence="7" id="KW-0472">Membrane</keyword>
<keyword evidence="5" id="KW-1133">Transmembrane helix</keyword>
<feature type="domain" description="Anti-sigma-K factor RskA N-terminal" evidence="12">
    <location>
        <begin position="9"/>
        <end position="51"/>
    </location>
</feature>
<dbReference type="Gene3D" id="1.10.10.1320">
    <property type="entry name" value="Anti-sigma factor, zinc-finger domain"/>
    <property type="match status" value="1"/>
</dbReference>
<dbReference type="AlphaFoldDB" id="A0A1H2L888"/>
<dbReference type="PANTHER" id="PTHR37461">
    <property type="entry name" value="ANTI-SIGMA-K FACTOR RSKA"/>
    <property type="match status" value="1"/>
</dbReference>
<dbReference type="Proteomes" id="UP000182977">
    <property type="component" value="Chromosome I"/>
</dbReference>
<evidence type="ECO:0000256" key="10">
    <source>
        <dbReference type="ARBA" id="ARBA00030803"/>
    </source>
</evidence>
<evidence type="ECO:0000256" key="7">
    <source>
        <dbReference type="ARBA" id="ARBA00023136"/>
    </source>
</evidence>
<feature type="domain" description="Anti-sigma K factor RskA C-terminal" evidence="11">
    <location>
        <begin position="108"/>
        <end position="244"/>
    </location>
</feature>